<dbReference type="Pfam" id="PF06414">
    <property type="entry name" value="Zeta_toxin"/>
    <property type="match status" value="1"/>
</dbReference>
<protein>
    <recommendedName>
        <fullName evidence="3">Zeta toxin domain-containing protein</fullName>
    </recommendedName>
</protein>
<feature type="domain" description="Zeta toxin" evidence="3">
    <location>
        <begin position="3"/>
        <end position="132"/>
    </location>
</feature>
<dbReference type="PANTHER" id="PTHR39206:SF1">
    <property type="entry name" value="SLL8004 PROTEIN"/>
    <property type="match status" value="1"/>
</dbReference>
<dbReference type="RefSeq" id="WP_152278489.1">
    <property type="nucleotide sequence ID" value="NZ_WEKV01000018.1"/>
</dbReference>
<dbReference type="InterPro" id="IPR010488">
    <property type="entry name" value="Zeta_toxin_domain"/>
</dbReference>
<name>A0A833J2M9_9HYPH</name>
<dbReference type="GO" id="GO:0016301">
    <property type="term" value="F:kinase activity"/>
    <property type="evidence" value="ECO:0007669"/>
    <property type="project" value="InterPro"/>
</dbReference>
<sequence length="207" mass="22207">MATPICTILGGPNGSGKSSLYRALDLPGEFVNADLVARRIDPVDPEAASVAAGRTVLERLSTLVATGRDFVYETTLSSNQAIGLMRRARETGYQVALVFVALESADLNVERVGDRVRKGGHAIPEPVIRRRYGIALSRLAQAIPLAHETAVFDNSEATTRLLLRIAGEAIEENHLDRRKALHGRIADAVAQALGIGVTEAFLLGRSD</sequence>
<evidence type="ECO:0000256" key="2">
    <source>
        <dbReference type="ARBA" id="ARBA00022840"/>
    </source>
</evidence>
<evidence type="ECO:0000259" key="3">
    <source>
        <dbReference type="Pfam" id="PF06414"/>
    </source>
</evidence>
<dbReference type="AlphaFoldDB" id="A0A833J2M9"/>
<organism evidence="4 5">
    <name type="scientific">Methylorubrum populi</name>
    <dbReference type="NCBI Taxonomy" id="223967"/>
    <lineage>
        <taxon>Bacteria</taxon>
        <taxon>Pseudomonadati</taxon>
        <taxon>Pseudomonadota</taxon>
        <taxon>Alphaproteobacteria</taxon>
        <taxon>Hyphomicrobiales</taxon>
        <taxon>Methylobacteriaceae</taxon>
        <taxon>Methylorubrum</taxon>
    </lineage>
</organism>
<keyword evidence="1" id="KW-0547">Nucleotide-binding</keyword>
<gene>
    <name evidence="4" type="ORF">F8B43_4664</name>
</gene>
<reference evidence="4 5" key="1">
    <citation type="submission" date="2019-10" db="EMBL/GenBank/DDBJ databases">
        <title>Draft Genome Sequence of the Caffeine Degrading Methylotroph Methylorubrum populi PINKEL.</title>
        <authorList>
            <person name="Dawson S.C."/>
            <person name="Zhang X."/>
            <person name="Wright M.E."/>
            <person name="Sharma G."/>
            <person name="Langner J.T."/>
            <person name="Ditty J.L."/>
            <person name="Subuyuj G.A."/>
        </authorList>
    </citation>
    <scope>NUCLEOTIDE SEQUENCE [LARGE SCALE GENOMIC DNA]</scope>
    <source>
        <strain evidence="4 5">Pinkel</strain>
    </source>
</reference>
<proteinExistence type="predicted"/>
<evidence type="ECO:0000313" key="5">
    <source>
        <dbReference type="Proteomes" id="UP000469949"/>
    </source>
</evidence>
<dbReference type="Gene3D" id="3.40.50.300">
    <property type="entry name" value="P-loop containing nucleotide triphosphate hydrolases"/>
    <property type="match status" value="1"/>
</dbReference>
<dbReference type="Proteomes" id="UP000469949">
    <property type="component" value="Unassembled WGS sequence"/>
</dbReference>
<evidence type="ECO:0000256" key="1">
    <source>
        <dbReference type="ARBA" id="ARBA00022741"/>
    </source>
</evidence>
<comment type="caution">
    <text evidence="4">The sequence shown here is derived from an EMBL/GenBank/DDBJ whole genome shotgun (WGS) entry which is preliminary data.</text>
</comment>
<keyword evidence="2" id="KW-0067">ATP-binding</keyword>
<dbReference type="SUPFAM" id="SSF52540">
    <property type="entry name" value="P-loop containing nucleoside triphosphate hydrolases"/>
    <property type="match status" value="1"/>
</dbReference>
<dbReference type="GO" id="GO:0005524">
    <property type="term" value="F:ATP binding"/>
    <property type="evidence" value="ECO:0007669"/>
    <property type="project" value="UniProtKB-KW"/>
</dbReference>
<accession>A0A833J2M9</accession>
<dbReference type="EMBL" id="WEKV01000018">
    <property type="protein sequence ID" value="KAB7783370.1"/>
    <property type="molecule type" value="Genomic_DNA"/>
</dbReference>
<evidence type="ECO:0000313" key="4">
    <source>
        <dbReference type="EMBL" id="KAB7783370.1"/>
    </source>
</evidence>
<dbReference type="InterPro" id="IPR027417">
    <property type="entry name" value="P-loop_NTPase"/>
</dbReference>
<dbReference type="PANTHER" id="PTHR39206">
    <property type="entry name" value="SLL8004 PROTEIN"/>
    <property type="match status" value="1"/>
</dbReference>